<dbReference type="Gene3D" id="1.50.10.10">
    <property type="match status" value="1"/>
</dbReference>
<evidence type="ECO:0000256" key="3">
    <source>
        <dbReference type="ARBA" id="ARBA00012757"/>
    </source>
</evidence>
<accession>A0A1X9IF88</accession>
<evidence type="ECO:0000256" key="2">
    <source>
        <dbReference type="ARBA" id="ARBA00005615"/>
    </source>
</evidence>
<proteinExistence type="evidence at transcript level"/>
<evidence type="ECO:0000313" key="8">
    <source>
        <dbReference type="EMBL" id="AOT82129.1"/>
    </source>
</evidence>
<name>A0A1X9IF88_HARAX</name>
<evidence type="ECO:0000256" key="4">
    <source>
        <dbReference type="ARBA" id="ARBA00019905"/>
    </source>
</evidence>
<keyword evidence="6 7" id="KW-0326">Glycosidase</keyword>
<comment type="catalytic activity">
    <reaction evidence="1 7">
        <text>alpha,alpha-trehalose + H2O = alpha-D-glucose + beta-D-glucose</text>
        <dbReference type="Rhea" id="RHEA:32675"/>
        <dbReference type="ChEBI" id="CHEBI:15377"/>
        <dbReference type="ChEBI" id="CHEBI:15903"/>
        <dbReference type="ChEBI" id="CHEBI:16551"/>
        <dbReference type="ChEBI" id="CHEBI:17925"/>
        <dbReference type="EC" id="3.2.1.28"/>
    </reaction>
</comment>
<dbReference type="SUPFAM" id="SSF48208">
    <property type="entry name" value="Six-hairpin glycosidases"/>
    <property type="match status" value="1"/>
</dbReference>
<protein>
    <recommendedName>
        <fullName evidence="4 7">Trehalase</fullName>
        <ecNumber evidence="3 7">3.2.1.28</ecNumber>
    </recommendedName>
    <alternativeName>
        <fullName evidence="7">Alpha-trehalose glucohydrolase</fullName>
    </alternativeName>
</protein>
<evidence type="ECO:0000256" key="5">
    <source>
        <dbReference type="ARBA" id="ARBA00022801"/>
    </source>
</evidence>
<dbReference type="GO" id="GO:0005993">
    <property type="term" value="P:trehalose catabolic process"/>
    <property type="evidence" value="ECO:0007669"/>
    <property type="project" value="TreeGrafter"/>
</dbReference>
<dbReference type="PANTHER" id="PTHR23403">
    <property type="entry name" value="TREHALASE"/>
    <property type="match status" value="1"/>
</dbReference>
<dbReference type="Pfam" id="PF01204">
    <property type="entry name" value="Trehalase"/>
    <property type="match status" value="1"/>
</dbReference>
<dbReference type="AlphaFoldDB" id="A0A1X9IF88"/>
<sequence length="553" mass="63462">MGLDKRLTTIEREDVFCRGPLLHTVQMSKIFDDSKTFVDMKMKYPPQKILEKYEDFMDSIAKNPSKEQVRQFVADNFEESDAVFEEFQPRDWGINPPFLENIVNEEYREFGCAMHRLWAELGRKMTAKTEKDINSTSLIWVPNHLIVPGGRFREFYYWDTYWIIRGLLISEMYETTKGMLDNFLHIVERYGYVPNGGRIYYLGRSQPPTLIPSFKAYLDAEDTSYTDHSDYLKKNIHLLSKEFDFWISKRTTVVKLGDKEYTLAIYGNSSEGPRAESYAEDVESAAPLEGEEAKASFYSEIKAACESGMDFTSRWFVSNGTSKGSLRDTKTTSIIPVDLNAILYNNAVILQEFYTRLSQFDRAAYYKEKAAEWLEAIDAVLWHEDVGVWLDYDLANGVRRNYFYASNLTPLWAGSYSKKNGKYVEKAIGYLHANDVLNYSGGVPQSLDNTGEQWDYPNAWPPSQHLLIFGLKKTGHPEAEKLAEELAKKWLTTNHEAFLKAHHMAEKYHASAIGQSGGGGEYDVQFGFGWTNGVVLDILVNYFSKSKPPKKTN</sequence>
<dbReference type="InterPro" id="IPR001661">
    <property type="entry name" value="Glyco_hydro_37"/>
</dbReference>
<dbReference type="PROSITE" id="PS00927">
    <property type="entry name" value="TREHALASE_1"/>
    <property type="match status" value="1"/>
</dbReference>
<dbReference type="PRINTS" id="PR00744">
    <property type="entry name" value="GLHYDRLASE37"/>
</dbReference>
<dbReference type="PROSITE" id="PS00928">
    <property type="entry name" value="TREHALASE_2"/>
    <property type="match status" value="1"/>
</dbReference>
<evidence type="ECO:0000256" key="7">
    <source>
        <dbReference type="RuleBase" id="RU361180"/>
    </source>
</evidence>
<reference evidence="8" key="1">
    <citation type="submission" date="2016-06" db="EMBL/GenBank/DDBJ databases">
        <title>Three new trehlase genes cloning from Harmonia axyridis, and the regulating function in the rapid cold and heat hardening response.</title>
        <authorList>
            <person name="Shi Z."/>
            <person name="Tang B."/>
        </authorList>
    </citation>
    <scope>NUCLEOTIDE SEQUENCE</scope>
</reference>
<evidence type="ECO:0000256" key="6">
    <source>
        <dbReference type="ARBA" id="ARBA00023295"/>
    </source>
</evidence>
<dbReference type="EMBL" id="KX349224">
    <property type="protein sequence ID" value="AOT82129.1"/>
    <property type="molecule type" value="mRNA"/>
</dbReference>
<dbReference type="InterPro" id="IPR008928">
    <property type="entry name" value="6-hairpin_glycosidase_sf"/>
</dbReference>
<dbReference type="PANTHER" id="PTHR23403:SF1">
    <property type="entry name" value="TREHALASE"/>
    <property type="match status" value="1"/>
</dbReference>
<keyword evidence="5 7" id="KW-0378">Hydrolase</keyword>
<dbReference type="EC" id="3.2.1.28" evidence="3 7"/>
<organism evidence="8">
    <name type="scientific">Harmonia axyridis</name>
    <name type="common">Multicolored Asian lady beetle</name>
    <name type="synonym">Coccinella axyridis</name>
    <dbReference type="NCBI Taxonomy" id="115357"/>
    <lineage>
        <taxon>Eukaryota</taxon>
        <taxon>Metazoa</taxon>
        <taxon>Ecdysozoa</taxon>
        <taxon>Arthropoda</taxon>
        <taxon>Hexapoda</taxon>
        <taxon>Insecta</taxon>
        <taxon>Pterygota</taxon>
        <taxon>Neoptera</taxon>
        <taxon>Endopterygota</taxon>
        <taxon>Coleoptera</taxon>
        <taxon>Polyphaga</taxon>
        <taxon>Cucujiformia</taxon>
        <taxon>Coccinelloidea</taxon>
        <taxon>Coccinellidae</taxon>
        <taxon>Coccinellinae</taxon>
        <taxon>Coccinellini</taxon>
        <taxon>Harmonia</taxon>
    </lineage>
</organism>
<evidence type="ECO:0000256" key="1">
    <source>
        <dbReference type="ARBA" id="ARBA00001576"/>
    </source>
</evidence>
<dbReference type="InterPro" id="IPR018232">
    <property type="entry name" value="Glyco_hydro_37_CS"/>
</dbReference>
<dbReference type="GO" id="GO:0004555">
    <property type="term" value="F:alpha,alpha-trehalase activity"/>
    <property type="evidence" value="ECO:0007669"/>
    <property type="project" value="UniProtKB-EC"/>
</dbReference>
<comment type="similarity">
    <text evidence="2 7">Belongs to the glycosyl hydrolase 37 family.</text>
</comment>
<dbReference type="InterPro" id="IPR012341">
    <property type="entry name" value="6hp_glycosidase-like_sf"/>
</dbReference>